<reference evidence="2 3" key="1">
    <citation type="submission" date="2021-03" db="EMBL/GenBank/DDBJ databases">
        <title>Genomic Encyclopedia of Type Strains, Phase IV (KMG-IV): sequencing the most valuable type-strain genomes for metagenomic binning, comparative biology and taxonomic classification.</title>
        <authorList>
            <person name="Goeker M."/>
        </authorList>
    </citation>
    <scope>NUCLEOTIDE SEQUENCE [LARGE SCALE GENOMIC DNA]</scope>
    <source>
        <strain evidence="2 3">DSM 23491</strain>
    </source>
</reference>
<dbReference type="PANTHER" id="PTHR37804">
    <property type="entry name" value="CDAA REGULATORY PROTEIN CDAR"/>
    <property type="match status" value="1"/>
</dbReference>
<organism evidence="2 3">
    <name type="scientific">Paenibacillus sediminis</name>
    <dbReference type="NCBI Taxonomy" id="664909"/>
    <lineage>
        <taxon>Bacteria</taxon>
        <taxon>Bacillati</taxon>
        <taxon>Bacillota</taxon>
        <taxon>Bacilli</taxon>
        <taxon>Bacillales</taxon>
        <taxon>Paenibacillaceae</taxon>
        <taxon>Paenibacillus</taxon>
    </lineage>
</organism>
<dbReference type="InterPro" id="IPR012505">
    <property type="entry name" value="YbbR"/>
</dbReference>
<dbReference type="RefSeq" id="WP_209849502.1">
    <property type="nucleotide sequence ID" value="NZ_CBCRVE010000011.1"/>
</dbReference>
<dbReference type="PANTHER" id="PTHR37804:SF1">
    <property type="entry name" value="CDAA REGULATORY PROTEIN CDAR"/>
    <property type="match status" value="1"/>
</dbReference>
<dbReference type="Pfam" id="PF07949">
    <property type="entry name" value="YbbR"/>
    <property type="match status" value="3"/>
</dbReference>
<feature type="compositionally biased region" description="Polar residues" evidence="1">
    <location>
        <begin position="447"/>
        <end position="472"/>
    </location>
</feature>
<feature type="compositionally biased region" description="Low complexity" evidence="1">
    <location>
        <begin position="416"/>
        <end position="445"/>
    </location>
</feature>
<name>A0ABS4H463_9BACL</name>
<accession>A0ABS4H463</accession>
<sequence>MDRWIKNNNVAKILALAISVLLWAMVHKGDVSTKPQMTTLDTRIIDNVKVQTYGLDTKKYVLNSINPERVRIEVRGKRSDITSFFAGDYKVMVDLSGIKPGTHTIPLSYELPSGVEMVSMDPSMVTVDLEELKTKEFDVNIETTGTPAEGYQVGVPIIKPSNKVKVTLPENLIDDVKSVKGVIDVDGADSSIKDKKVKLAAYDKEGKEIPEAEISPSTVQVDLSLAAPYITVPLELKYTGQLPEGLNLASVKTSVNQVALFGPKEALKGMESYKGVTINLSDVKGAGNTELNVDLTPPPGFEKIEPSSVKVELSVVPEAQRVIDDIPIIIQGSRDEWNTTIVSPQNGRMSLTLAGASNLLDALKPEDIQLTVNVSNLKPGTHQVPVHITLPQFIKLVNQADNLIARVEIAEKDKATNGTGTTGDKNGSSSNPNGDPGSPVNSPGNDPGSSDPASEVSGSVNGQDTNSGSSSP</sequence>
<dbReference type="CDD" id="cd20206">
    <property type="entry name" value="YbbR"/>
    <property type="match status" value="1"/>
</dbReference>
<proteinExistence type="predicted"/>
<feature type="region of interest" description="Disordered" evidence="1">
    <location>
        <begin position="415"/>
        <end position="472"/>
    </location>
</feature>
<dbReference type="InterPro" id="IPR053154">
    <property type="entry name" value="c-di-AMP_regulator"/>
</dbReference>
<gene>
    <name evidence="2" type="ORF">J2Z20_002218</name>
</gene>
<dbReference type="Gene3D" id="2.170.120.40">
    <property type="entry name" value="YbbR-like domain"/>
    <property type="match status" value="2"/>
</dbReference>
<dbReference type="EMBL" id="JAGGKP010000004">
    <property type="protein sequence ID" value="MBP1937325.1"/>
    <property type="molecule type" value="Genomic_DNA"/>
</dbReference>
<protein>
    <submittedName>
        <fullName evidence="2">YbbR domain-containing protein</fullName>
    </submittedName>
</protein>
<evidence type="ECO:0000313" key="3">
    <source>
        <dbReference type="Proteomes" id="UP001519273"/>
    </source>
</evidence>
<dbReference type="Gene3D" id="2.170.120.30">
    <property type="match status" value="2"/>
</dbReference>
<evidence type="ECO:0000313" key="2">
    <source>
        <dbReference type="EMBL" id="MBP1937325.1"/>
    </source>
</evidence>
<dbReference type="Proteomes" id="UP001519273">
    <property type="component" value="Unassembled WGS sequence"/>
</dbReference>
<comment type="caution">
    <text evidence="2">The sequence shown here is derived from an EMBL/GenBank/DDBJ whole genome shotgun (WGS) entry which is preliminary data.</text>
</comment>
<keyword evidence="3" id="KW-1185">Reference proteome</keyword>
<evidence type="ECO:0000256" key="1">
    <source>
        <dbReference type="SAM" id="MobiDB-lite"/>
    </source>
</evidence>